<comment type="caution">
    <text evidence="9">Lacks conserved residue(s) required for the propagation of feature annotation.</text>
</comment>
<dbReference type="AlphaFoldDB" id="Q4SFH7"/>
<dbReference type="GO" id="GO:0005576">
    <property type="term" value="C:extracellular region"/>
    <property type="evidence" value="ECO:0007669"/>
    <property type="project" value="InterPro"/>
</dbReference>
<dbReference type="FunFam" id="2.10.25.10:FF:000025">
    <property type="entry name" value="Thrombospondin 3"/>
    <property type="match status" value="1"/>
</dbReference>
<dbReference type="PANTHER" id="PTHR10199:SF88">
    <property type="entry name" value="CARTILAGE OLIGOMERIC MATRIX PROTEIN"/>
    <property type="match status" value="1"/>
</dbReference>
<evidence type="ECO:0000256" key="1">
    <source>
        <dbReference type="ARBA" id="ARBA00009456"/>
    </source>
</evidence>
<keyword evidence="6" id="KW-0130">Cell adhesion</keyword>
<dbReference type="SMART" id="SM00179">
    <property type="entry name" value="EGF_CA"/>
    <property type="match status" value="2"/>
</dbReference>
<dbReference type="PANTHER" id="PTHR10199">
    <property type="entry name" value="THROMBOSPONDIN"/>
    <property type="match status" value="1"/>
</dbReference>
<evidence type="ECO:0000259" key="13">
    <source>
        <dbReference type="PROSITE" id="PS51236"/>
    </source>
</evidence>
<dbReference type="PROSITE" id="PS01187">
    <property type="entry name" value="EGF_CA"/>
    <property type="match status" value="1"/>
</dbReference>
<evidence type="ECO:0000256" key="8">
    <source>
        <dbReference type="ARBA" id="ARBA00023180"/>
    </source>
</evidence>
<dbReference type="Gene3D" id="2.60.120.200">
    <property type="match status" value="1"/>
</dbReference>
<proteinExistence type="inferred from homology"/>
<protein>
    <submittedName>
        <fullName evidence="14">(spotted green pufferfish) hypothetical protein</fullName>
    </submittedName>
</protein>
<evidence type="ECO:0000256" key="5">
    <source>
        <dbReference type="ARBA" id="ARBA00022837"/>
    </source>
</evidence>
<dbReference type="GO" id="GO:0005509">
    <property type="term" value="F:calcium ion binding"/>
    <property type="evidence" value="ECO:0007669"/>
    <property type="project" value="UniProtKB-UniRule"/>
</dbReference>
<feature type="non-terminal residue" evidence="14">
    <location>
        <position position="1"/>
    </location>
</feature>
<dbReference type="InterPro" id="IPR018097">
    <property type="entry name" value="EGF_Ca-bd_CS"/>
</dbReference>
<dbReference type="PROSITE" id="PS51236">
    <property type="entry name" value="TSP_CTER"/>
    <property type="match status" value="1"/>
</dbReference>
<feature type="domain" description="TSP C-terminal" evidence="13">
    <location>
        <begin position="453"/>
        <end position="693"/>
    </location>
</feature>
<dbReference type="Pfam" id="PF02412">
    <property type="entry name" value="TSP_3"/>
    <property type="match status" value="6"/>
</dbReference>
<feature type="region of interest" description="Disordered" evidence="11">
    <location>
        <begin position="330"/>
        <end position="418"/>
    </location>
</feature>
<dbReference type="SUPFAM" id="SSF103647">
    <property type="entry name" value="TSP type-3 repeat"/>
    <property type="match status" value="2"/>
</dbReference>
<keyword evidence="2 9" id="KW-0245">EGF-like domain</keyword>
<sequence>QIKEITFLKNTVMECEACGMGGMQPRPSCVPNPCHPGAECRVTPEGVECGPCPDGMEGNGTHCTDVDECTVKPCHMGVRCINTSPGFRCGSCPAGYSGPQVQGLGLAYAAANKQVCEDIDECKNNGGGCVENSVCMNTPCGVGWAGNGYLCGSDIDIDEFPDEKLNCPERNCEKANYLSVQDNCLSVPNSGQEDADGDGIGDACDDDADGDGIPNMQDNCVLVPNVDQRNMDEDDFGDACDNCRAVKNDDQKDTDVDQFGDECDEDIDGDGRRQDPVANASTFLVTMTRAFCLVSGILNHLDNCKRVPNVDQKDRDGDLVGDACDSCPYVPNPDQTDADNDLIGDPCDTNKDSDGDGHQDSRDNCPAVINSSQLDTDKDGKGDECDEDDDDDGIPDLLPPGPDNCRLIPNPLQEDSNGDGVGNVCDKDFDNDTIVDTVDVCPENAEVTLTDFREYQTVVLDPEGDVQIDPNWVVLNQGREIVQTMNSDPGLAVGYTAFSGVDFEGTFHVNTVTDDDYAGFIFGYQDSSSFYVVMWKQVEQDYWQASPFRAVAQPGIQLKAVKSITGPGENLRNALWHTGDTSDQVKLLWKDARNIGWKDKTSYRWFLQHRPADGYIRYRKNAPFPGTEVLLYRNTPFSLLFCRVRFFEGPRVVVDTGVIIDATMRGGRLGVFCFSQENIIWANLRYRCNGESRCHRPSARLRLPDSNCAASVCRHPA</sequence>
<reference evidence="14" key="1">
    <citation type="journal article" date="2004" name="Nature">
        <title>Genome duplication in the teleost fish Tetraodon nigroviridis reveals the early vertebrate proto-karyotype.</title>
        <authorList>
            <person name="Jaillon O."/>
            <person name="Aury J.-M."/>
            <person name="Brunet F."/>
            <person name="Petit J.-L."/>
            <person name="Stange-Thomann N."/>
            <person name="Mauceli E."/>
            <person name="Bouneau L."/>
            <person name="Fischer C."/>
            <person name="Ozouf-Costaz C."/>
            <person name="Bernot A."/>
            <person name="Nicaud S."/>
            <person name="Jaffe D."/>
            <person name="Fisher S."/>
            <person name="Lutfalla G."/>
            <person name="Dossat C."/>
            <person name="Segurens B."/>
            <person name="Dasilva C."/>
            <person name="Salanoubat M."/>
            <person name="Levy M."/>
            <person name="Boudet N."/>
            <person name="Castellano S."/>
            <person name="Anthouard V."/>
            <person name="Jubin C."/>
            <person name="Castelli V."/>
            <person name="Katinka M."/>
            <person name="Vacherie B."/>
            <person name="Biemont C."/>
            <person name="Skalli Z."/>
            <person name="Cattolico L."/>
            <person name="Poulain J."/>
            <person name="De Berardinis V."/>
            <person name="Cruaud C."/>
            <person name="Duprat S."/>
            <person name="Brottier P."/>
            <person name="Coutanceau J.-P."/>
            <person name="Gouzy J."/>
            <person name="Parra G."/>
            <person name="Lardier G."/>
            <person name="Chapple C."/>
            <person name="McKernan K.J."/>
            <person name="McEwan P."/>
            <person name="Bosak S."/>
            <person name="Kellis M."/>
            <person name="Volff J.-N."/>
            <person name="Guigo R."/>
            <person name="Zody M.C."/>
            <person name="Mesirov J."/>
            <person name="Lindblad-Toh K."/>
            <person name="Birren B."/>
            <person name="Nusbaum C."/>
            <person name="Kahn D."/>
            <person name="Robinson-Rechavi M."/>
            <person name="Laudet V."/>
            <person name="Schachter V."/>
            <person name="Quetier F."/>
            <person name="Saurin W."/>
            <person name="Scarpelli C."/>
            <person name="Wincker P."/>
            <person name="Lander E.S."/>
            <person name="Weissenbach J."/>
            <person name="Roest Crollius H."/>
        </authorList>
    </citation>
    <scope>NUCLEOTIDE SEQUENCE [LARGE SCALE GENOMIC DNA]</scope>
</reference>
<evidence type="ECO:0000256" key="2">
    <source>
        <dbReference type="ARBA" id="ARBA00022536"/>
    </source>
</evidence>
<dbReference type="SUPFAM" id="SSF49899">
    <property type="entry name" value="Concanavalin A-like lectins/glucanases"/>
    <property type="match status" value="1"/>
</dbReference>
<dbReference type="CDD" id="cd00054">
    <property type="entry name" value="EGF_CA"/>
    <property type="match status" value="1"/>
</dbReference>
<feature type="compositionally biased region" description="Acidic residues" evidence="11">
    <location>
        <begin position="384"/>
        <end position="394"/>
    </location>
</feature>
<dbReference type="InterPro" id="IPR017897">
    <property type="entry name" value="Thrombospondin_3_rpt"/>
</dbReference>
<dbReference type="Pfam" id="PF05735">
    <property type="entry name" value="TSP_C"/>
    <property type="match status" value="2"/>
</dbReference>
<dbReference type="InterPro" id="IPR013320">
    <property type="entry name" value="ConA-like_dom_sf"/>
</dbReference>
<evidence type="ECO:0000256" key="10">
    <source>
        <dbReference type="PROSITE-ProRule" id="PRU00634"/>
    </source>
</evidence>
<dbReference type="Gene3D" id="1.20.5.10">
    <property type="match status" value="1"/>
</dbReference>
<dbReference type="InterPro" id="IPR000742">
    <property type="entry name" value="EGF"/>
</dbReference>
<dbReference type="FunFam" id="2.10.25.10:FF:000027">
    <property type="entry name" value="Thrombospondin 3"/>
    <property type="match status" value="1"/>
</dbReference>
<name>Q4SFH7_TETNG</name>
<accession>Q4SFH7</accession>
<evidence type="ECO:0000256" key="3">
    <source>
        <dbReference type="ARBA" id="ARBA00022729"/>
    </source>
</evidence>
<evidence type="ECO:0000259" key="12">
    <source>
        <dbReference type="PROSITE" id="PS50026"/>
    </source>
</evidence>
<comment type="caution">
    <text evidence="14">The sequence shown here is derived from an EMBL/GenBank/DDBJ whole genome shotgun (WGS) entry which is preliminary data.</text>
</comment>
<keyword evidence="4" id="KW-0677">Repeat</keyword>
<evidence type="ECO:0000256" key="11">
    <source>
        <dbReference type="SAM" id="MobiDB-lite"/>
    </source>
</evidence>
<dbReference type="GO" id="GO:0007155">
    <property type="term" value="P:cell adhesion"/>
    <property type="evidence" value="ECO:0007669"/>
    <property type="project" value="UniProtKB-KW"/>
</dbReference>
<dbReference type="InterPro" id="IPR028974">
    <property type="entry name" value="TSP_type-3_rpt"/>
</dbReference>
<dbReference type="PROSITE" id="PS51234">
    <property type="entry name" value="TSP3"/>
    <property type="match status" value="2"/>
</dbReference>
<evidence type="ECO:0000313" key="14">
    <source>
        <dbReference type="EMBL" id="CAG00605.1"/>
    </source>
</evidence>
<feature type="domain" description="EGF-like" evidence="12">
    <location>
        <begin position="65"/>
        <end position="102"/>
    </location>
</feature>
<keyword evidence="5 10" id="KW-0106">Calcium</keyword>
<evidence type="ECO:0000256" key="6">
    <source>
        <dbReference type="ARBA" id="ARBA00022889"/>
    </source>
</evidence>
<dbReference type="KEGG" id="tng:GSTEN00019091G001"/>
<dbReference type="FunFam" id="2.60.120.200:FF:000002">
    <property type="entry name" value="Thrombospondin 3"/>
    <property type="match status" value="1"/>
</dbReference>
<dbReference type="PROSITE" id="PS50026">
    <property type="entry name" value="EGF_3"/>
    <property type="match status" value="1"/>
</dbReference>
<dbReference type="InterPro" id="IPR001881">
    <property type="entry name" value="EGF-like_Ca-bd_dom"/>
</dbReference>
<comment type="similarity">
    <text evidence="1">Belongs to the thrombospondin family.</text>
</comment>
<feature type="compositionally biased region" description="Basic and acidic residues" evidence="11">
    <location>
        <begin position="348"/>
        <end position="363"/>
    </location>
</feature>
<evidence type="ECO:0000256" key="7">
    <source>
        <dbReference type="ARBA" id="ARBA00023157"/>
    </source>
</evidence>
<keyword evidence="7" id="KW-1015">Disulfide bond</keyword>
<keyword evidence="8" id="KW-0325">Glycoprotein</keyword>
<dbReference type="InterPro" id="IPR003367">
    <property type="entry name" value="Thrombospondin_3-like_rpt"/>
</dbReference>
<dbReference type="InterPro" id="IPR008859">
    <property type="entry name" value="Thrombospondin_C"/>
</dbReference>
<organism evidence="14">
    <name type="scientific">Tetraodon nigroviridis</name>
    <name type="common">Spotted green pufferfish</name>
    <name type="synonym">Chelonodon nigroviridis</name>
    <dbReference type="NCBI Taxonomy" id="99883"/>
    <lineage>
        <taxon>Eukaryota</taxon>
        <taxon>Metazoa</taxon>
        <taxon>Chordata</taxon>
        <taxon>Craniata</taxon>
        <taxon>Vertebrata</taxon>
        <taxon>Euteleostomi</taxon>
        <taxon>Actinopterygii</taxon>
        <taxon>Neopterygii</taxon>
        <taxon>Teleostei</taxon>
        <taxon>Neoteleostei</taxon>
        <taxon>Acanthomorphata</taxon>
        <taxon>Eupercaria</taxon>
        <taxon>Tetraodontiformes</taxon>
        <taxon>Tetradontoidea</taxon>
        <taxon>Tetraodontidae</taxon>
        <taxon>Tetraodon</taxon>
    </lineage>
</organism>
<evidence type="ECO:0000256" key="9">
    <source>
        <dbReference type="PROSITE-ProRule" id="PRU00076"/>
    </source>
</evidence>
<dbReference type="SUPFAM" id="SSF57196">
    <property type="entry name" value="EGF/Laminin"/>
    <property type="match status" value="1"/>
</dbReference>
<dbReference type="EMBL" id="CAAE01014603">
    <property type="protein sequence ID" value="CAG00605.1"/>
    <property type="molecule type" value="Genomic_DNA"/>
</dbReference>
<gene>
    <name evidence="14" type="ORF">GSTENG00019091001</name>
</gene>
<dbReference type="FunFam" id="4.10.1080.10:FF:000001">
    <property type="entry name" value="Thrombospondin 3"/>
    <property type="match status" value="1"/>
</dbReference>
<dbReference type="Gene3D" id="4.10.1080.10">
    <property type="entry name" value="TSP type-3 repeat"/>
    <property type="match status" value="2"/>
</dbReference>
<dbReference type="Gene3D" id="2.10.25.10">
    <property type="entry name" value="Laminin"/>
    <property type="match status" value="2"/>
</dbReference>
<reference evidence="14" key="2">
    <citation type="submission" date="2004-02" db="EMBL/GenBank/DDBJ databases">
        <authorList>
            <consortium name="Genoscope"/>
            <consortium name="Whitehead Institute Centre for Genome Research"/>
        </authorList>
    </citation>
    <scope>NUCLEOTIDE SEQUENCE</scope>
</reference>
<evidence type="ECO:0000256" key="4">
    <source>
        <dbReference type="ARBA" id="ARBA00022737"/>
    </source>
</evidence>
<feature type="repeat" description="TSP type-3" evidence="10">
    <location>
        <begin position="193"/>
        <end position="228"/>
    </location>
</feature>
<dbReference type="OrthoDB" id="14563at2759"/>
<dbReference type="SMART" id="SM00181">
    <property type="entry name" value="EGF"/>
    <property type="match status" value="3"/>
</dbReference>
<keyword evidence="3" id="KW-0732">Signal</keyword>
<feature type="repeat" description="TSP type-3" evidence="10">
    <location>
        <begin position="414"/>
        <end position="449"/>
    </location>
</feature>